<comment type="similarity">
    <text evidence="1">Belongs to the ATG101 family.</text>
</comment>
<evidence type="ECO:0000313" key="4">
    <source>
        <dbReference type="EMBL" id="KAJ6216187.1"/>
    </source>
</evidence>
<keyword evidence="5" id="KW-1185">Reference proteome</keyword>
<evidence type="ECO:0000256" key="1">
    <source>
        <dbReference type="ARBA" id="ARBA00007130"/>
    </source>
</evidence>
<dbReference type="GO" id="GO:0000407">
    <property type="term" value="C:phagophore assembly site"/>
    <property type="evidence" value="ECO:0007669"/>
    <property type="project" value="TreeGrafter"/>
</dbReference>
<evidence type="ECO:0000256" key="2">
    <source>
        <dbReference type="ARBA" id="ARBA00018874"/>
    </source>
</evidence>
<reference evidence="4" key="1">
    <citation type="submission" date="2022-12" db="EMBL/GenBank/DDBJ databases">
        <title>Genome assemblies of Blomia tropicalis.</title>
        <authorList>
            <person name="Cui Y."/>
        </authorList>
    </citation>
    <scope>NUCLEOTIDE SEQUENCE</scope>
    <source>
        <tissue evidence="4">Adult mites</tissue>
    </source>
</reference>
<dbReference type="Pfam" id="PF07855">
    <property type="entry name" value="ATG101"/>
    <property type="match status" value="1"/>
</dbReference>
<dbReference type="GO" id="GO:0019901">
    <property type="term" value="F:protein kinase binding"/>
    <property type="evidence" value="ECO:0007669"/>
    <property type="project" value="TreeGrafter"/>
</dbReference>
<proteinExistence type="inferred from homology"/>
<name>A0A9Q0LZQ1_BLOTA</name>
<dbReference type="PANTHER" id="PTHR13292">
    <property type="entry name" value="AUTOPHAGY-RELATED PROTEIN 101"/>
    <property type="match status" value="1"/>
</dbReference>
<dbReference type="OMA" id="TMNCRSE"/>
<organism evidence="4 5">
    <name type="scientific">Blomia tropicalis</name>
    <name type="common">Mite</name>
    <dbReference type="NCBI Taxonomy" id="40697"/>
    <lineage>
        <taxon>Eukaryota</taxon>
        <taxon>Metazoa</taxon>
        <taxon>Ecdysozoa</taxon>
        <taxon>Arthropoda</taxon>
        <taxon>Chelicerata</taxon>
        <taxon>Arachnida</taxon>
        <taxon>Acari</taxon>
        <taxon>Acariformes</taxon>
        <taxon>Sarcoptiformes</taxon>
        <taxon>Astigmata</taxon>
        <taxon>Glycyphagoidea</taxon>
        <taxon>Echimyopodidae</taxon>
        <taxon>Blomia</taxon>
    </lineage>
</organism>
<accession>A0A9Q0LZQ1</accession>
<evidence type="ECO:0000313" key="5">
    <source>
        <dbReference type="Proteomes" id="UP001142055"/>
    </source>
</evidence>
<dbReference type="AlphaFoldDB" id="A0A9Q0LZQ1"/>
<sequence length="280" mass="31910">MNARSTTFEFTCLGKHVNEIVCSLFHPIIFNRTHGKIGYGNGNHYLIGNLGFEEIYCDFIDFTYIRVSSPTLASDIDRDVKTFVEHLRTEAYLKSTSTSPSNVATSSHQLSKSPQFFPSPFDDQRGLSRSPIDNYRLLSTQTAATGTIMLEFFQKSNRSWGVFVEPLIWEVWSLKFNCIRDDLANDWEHLQRTPFDEQLFDKMLSIVHTVQNSSYLPSMPGQAEVDSVFDTRYEDCSPYNYRISFKIGSGPRQEASNRSGTVQASAPHAIKNFLRNKLAL</sequence>
<dbReference type="GO" id="GO:1990316">
    <property type="term" value="C:Atg1/ULK1 kinase complex"/>
    <property type="evidence" value="ECO:0007669"/>
    <property type="project" value="TreeGrafter"/>
</dbReference>
<dbReference type="GO" id="GO:0000045">
    <property type="term" value="P:autophagosome assembly"/>
    <property type="evidence" value="ECO:0007669"/>
    <property type="project" value="TreeGrafter"/>
</dbReference>
<evidence type="ECO:0000256" key="3">
    <source>
        <dbReference type="ARBA" id="ARBA00023006"/>
    </source>
</evidence>
<dbReference type="InterPro" id="IPR012445">
    <property type="entry name" value="ATG101"/>
</dbReference>
<dbReference type="EMBL" id="JAPWDV010000003">
    <property type="protein sequence ID" value="KAJ6216187.1"/>
    <property type="molecule type" value="Genomic_DNA"/>
</dbReference>
<keyword evidence="3" id="KW-0072">Autophagy</keyword>
<comment type="caution">
    <text evidence="4">The sequence shown here is derived from an EMBL/GenBank/DDBJ whole genome shotgun (WGS) entry which is preliminary data.</text>
</comment>
<dbReference type="PANTHER" id="PTHR13292:SF0">
    <property type="entry name" value="AUTOPHAGY-RELATED PROTEIN 101"/>
    <property type="match status" value="1"/>
</dbReference>
<dbReference type="Proteomes" id="UP001142055">
    <property type="component" value="Chromosome 3"/>
</dbReference>
<protein>
    <recommendedName>
        <fullName evidence="2">Autophagy-related protein 101</fullName>
    </recommendedName>
</protein>
<gene>
    <name evidence="4" type="ORF">RDWZM_007344</name>
</gene>